<evidence type="ECO:0000256" key="10">
    <source>
        <dbReference type="ARBA" id="ARBA00023002"/>
    </source>
</evidence>
<dbReference type="InterPro" id="IPR011761">
    <property type="entry name" value="ATP-grasp"/>
</dbReference>
<dbReference type="EMBL" id="JAJSOW010000100">
    <property type="protein sequence ID" value="KAI9186801.1"/>
    <property type="molecule type" value="Genomic_DNA"/>
</dbReference>
<dbReference type="InterPro" id="IPR011054">
    <property type="entry name" value="Rudment_hybrid_motif"/>
</dbReference>
<name>A0AAD5J642_ACENE</name>
<dbReference type="GO" id="GO:0005524">
    <property type="term" value="F:ATP binding"/>
    <property type="evidence" value="ECO:0007669"/>
    <property type="project" value="UniProtKB-UniRule"/>
</dbReference>
<evidence type="ECO:0000313" key="14">
    <source>
        <dbReference type="EMBL" id="KAI9186801.1"/>
    </source>
</evidence>
<dbReference type="GO" id="GO:0004638">
    <property type="term" value="F:phosphoribosylaminoimidazole carboxylase activity"/>
    <property type="evidence" value="ECO:0007669"/>
    <property type="project" value="UniProtKB-EC"/>
</dbReference>
<comment type="pathway">
    <text evidence="2">Purine metabolism; IMP biosynthesis via de novo pathway; 5-amino-1-(5-phospho-D-ribosyl)imidazole-4-carboxylate from 5-amino-1-(5-phospho-D-ribosyl)imidazole (carboxylase route): step 1/1.</text>
</comment>
<dbReference type="InterPro" id="IPR003135">
    <property type="entry name" value="ATP-grasp_carboxylate-amine"/>
</dbReference>
<dbReference type="SUPFAM" id="SSF51430">
    <property type="entry name" value="NAD(P)-linked oxidoreductase"/>
    <property type="match status" value="1"/>
</dbReference>
<keyword evidence="9" id="KW-0521">NADP</keyword>
<dbReference type="InterPro" id="IPR020471">
    <property type="entry name" value="AKR"/>
</dbReference>
<keyword evidence="11" id="KW-0456">Lyase</keyword>
<dbReference type="GO" id="GO:0006189">
    <property type="term" value="P:'de novo' IMP biosynthetic process"/>
    <property type="evidence" value="ECO:0007669"/>
    <property type="project" value="InterPro"/>
</dbReference>
<organism evidence="14 15">
    <name type="scientific">Acer negundo</name>
    <name type="common">Box elder</name>
    <dbReference type="NCBI Taxonomy" id="4023"/>
    <lineage>
        <taxon>Eukaryota</taxon>
        <taxon>Viridiplantae</taxon>
        <taxon>Streptophyta</taxon>
        <taxon>Embryophyta</taxon>
        <taxon>Tracheophyta</taxon>
        <taxon>Spermatophyta</taxon>
        <taxon>Magnoliopsida</taxon>
        <taxon>eudicotyledons</taxon>
        <taxon>Gunneridae</taxon>
        <taxon>Pentapetalae</taxon>
        <taxon>rosids</taxon>
        <taxon>malvids</taxon>
        <taxon>Sapindales</taxon>
        <taxon>Sapindaceae</taxon>
        <taxon>Hippocastanoideae</taxon>
        <taxon>Acereae</taxon>
        <taxon>Acer</taxon>
    </lineage>
</organism>
<dbReference type="SUPFAM" id="SSF51246">
    <property type="entry name" value="Rudiment single hybrid motif"/>
    <property type="match status" value="1"/>
</dbReference>
<dbReference type="Proteomes" id="UP001064489">
    <property type="component" value="Chromosome 3"/>
</dbReference>
<dbReference type="HAMAP" id="MF_01929">
    <property type="entry name" value="PurE_classI"/>
    <property type="match status" value="1"/>
</dbReference>
<dbReference type="CDD" id="cd19145">
    <property type="entry name" value="AKR_AKR13D1"/>
    <property type="match status" value="1"/>
</dbReference>
<dbReference type="InterPro" id="IPR040686">
    <property type="entry name" value="PurK_C"/>
</dbReference>
<dbReference type="Pfam" id="PF00248">
    <property type="entry name" value="Aldo_ket_red"/>
    <property type="match status" value="1"/>
</dbReference>
<dbReference type="Gene3D" id="3.30.1490.20">
    <property type="entry name" value="ATP-grasp fold, A domain"/>
    <property type="match status" value="1"/>
</dbReference>
<dbReference type="AlphaFoldDB" id="A0AAD5J642"/>
<dbReference type="InterPro" id="IPR000031">
    <property type="entry name" value="PurE_dom"/>
</dbReference>
<dbReference type="SMART" id="SM01001">
    <property type="entry name" value="AIRC"/>
    <property type="match status" value="1"/>
</dbReference>
<evidence type="ECO:0000256" key="9">
    <source>
        <dbReference type="ARBA" id="ARBA00022857"/>
    </source>
</evidence>
<dbReference type="GO" id="GO:0046872">
    <property type="term" value="F:metal ion binding"/>
    <property type="evidence" value="ECO:0007669"/>
    <property type="project" value="InterPro"/>
</dbReference>
<evidence type="ECO:0000256" key="3">
    <source>
        <dbReference type="ARBA" id="ARBA00006114"/>
    </source>
</evidence>
<reference evidence="14" key="2">
    <citation type="submission" date="2023-02" db="EMBL/GenBank/DDBJ databases">
        <authorList>
            <person name="Swenson N.G."/>
            <person name="Wegrzyn J.L."/>
            <person name="Mcevoy S.L."/>
        </authorList>
    </citation>
    <scope>NUCLEOTIDE SEQUENCE</scope>
    <source>
        <strain evidence="14">91603</strain>
        <tissue evidence="14">Leaf</tissue>
    </source>
</reference>
<dbReference type="SUPFAM" id="SSF56059">
    <property type="entry name" value="Glutathione synthetase ATP-binding domain-like"/>
    <property type="match status" value="1"/>
</dbReference>
<evidence type="ECO:0000256" key="4">
    <source>
        <dbReference type="ARBA" id="ARBA00012329"/>
    </source>
</evidence>
<keyword evidence="15" id="KW-1185">Reference proteome</keyword>
<proteinExistence type="inferred from homology"/>
<dbReference type="PANTHER" id="PTHR43625:SF99">
    <property type="entry name" value="ALDO-KETO REDUCTASE 1-RELATED"/>
    <property type="match status" value="1"/>
</dbReference>
<dbReference type="FunFam" id="3.30.470.20:FF:000037">
    <property type="entry name" value="Phosphoribosylaminoimidazole carboxylase, chloroplastic"/>
    <property type="match status" value="1"/>
</dbReference>
<dbReference type="PRINTS" id="PR00069">
    <property type="entry name" value="ALDKETRDTASE"/>
</dbReference>
<dbReference type="Gene3D" id="3.40.50.20">
    <property type="match status" value="1"/>
</dbReference>
<keyword evidence="10" id="KW-0560">Oxidoreductase</keyword>
<dbReference type="PANTHER" id="PTHR43625">
    <property type="entry name" value="AFLATOXIN B1 ALDEHYDE REDUCTASE"/>
    <property type="match status" value="1"/>
</dbReference>
<keyword evidence="5 12" id="KW-0547">Nucleotide-binding</keyword>
<dbReference type="InterPro" id="IPR016185">
    <property type="entry name" value="PreATP-grasp_dom_sf"/>
</dbReference>
<feature type="domain" description="ATP-grasp" evidence="13">
    <location>
        <begin position="56"/>
        <end position="250"/>
    </location>
</feature>
<dbReference type="PROSITE" id="PS50975">
    <property type="entry name" value="ATP_GRASP"/>
    <property type="match status" value="1"/>
</dbReference>
<dbReference type="InterPro" id="IPR013815">
    <property type="entry name" value="ATP_grasp_subdomain_1"/>
</dbReference>
<dbReference type="GO" id="GO:0005737">
    <property type="term" value="C:cytoplasm"/>
    <property type="evidence" value="ECO:0007669"/>
    <property type="project" value="TreeGrafter"/>
</dbReference>
<dbReference type="SUPFAM" id="SSF52440">
    <property type="entry name" value="PreATP-grasp domain"/>
    <property type="match status" value="1"/>
</dbReference>
<comment type="similarity">
    <text evidence="3">In the C-terminal section; belongs to the AIR carboxylase family. Class I subfamily.</text>
</comment>
<gene>
    <name evidence="14" type="ORF">LWI28_021060</name>
</gene>
<dbReference type="Pfam" id="PF17769">
    <property type="entry name" value="PurK_C"/>
    <property type="match status" value="1"/>
</dbReference>
<dbReference type="InterPro" id="IPR023210">
    <property type="entry name" value="NADP_OxRdtase_dom"/>
</dbReference>
<evidence type="ECO:0000256" key="8">
    <source>
        <dbReference type="ARBA" id="ARBA00022840"/>
    </source>
</evidence>
<dbReference type="InterPro" id="IPR036812">
    <property type="entry name" value="NAD(P)_OxRdtase_dom_sf"/>
</dbReference>
<evidence type="ECO:0000256" key="6">
    <source>
        <dbReference type="ARBA" id="ARBA00022755"/>
    </source>
</evidence>
<keyword evidence="8 12" id="KW-0067">ATP-binding</keyword>
<evidence type="ECO:0000256" key="12">
    <source>
        <dbReference type="PROSITE-ProRule" id="PRU00409"/>
    </source>
</evidence>
<keyword evidence="7" id="KW-0210">Decarboxylase</keyword>
<dbReference type="Gene3D" id="3.30.470.20">
    <property type="entry name" value="ATP-grasp fold, B domain"/>
    <property type="match status" value="1"/>
</dbReference>
<dbReference type="NCBIfam" id="TIGR01162">
    <property type="entry name" value="purE"/>
    <property type="match status" value="1"/>
</dbReference>
<dbReference type="Gene3D" id="3.40.50.1970">
    <property type="match status" value="1"/>
</dbReference>
<comment type="catalytic activity">
    <reaction evidence="1">
        <text>5-amino-1-(5-phospho-D-ribosyl)imidazole-4-carboxylate + H(+) = 5-amino-1-(5-phospho-beta-D-ribosyl)imidazole + CO2</text>
        <dbReference type="Rhea" id="RHEA:10792"/>
        <dbReference type="ChEBI" id="CHEBI:15378"/>
        <dbReference type="ChEBI" id="CHEBI:16526"/>
        <dbReference type="ChEBI" id="CHEBI:77657"/>
        <dbReference type="ChEBI" id="CHEBI:137981"/>
        <dbReference type="EC" id="4.1.1.21"/>
    </reaction>
</comment>
<dbReference type="Pfam" id="PF00731">
    <property type="entry name" value="AIRC"/>
    <property type="match status" value="1"/>
</dbReference>
<protein>
    <recommendedName>
        <fullName evidence="4">phosphoribosylaminoimidazole carboxylase</fullName>
        <ecNumber evidence="4">4.1.1.21</ecNumber>
    </recommendedName>
</protein>
<reference evidence="14" key="1">
    <citation type="journal article" date="2022" name="Plant J.">
        <title>Strategies of tolerance reflected in two North American maple genomes.</title>
        <authorList>
            <person name="McEvoy S.L."/>
            <person name="Sezen U.U."/>
            <person name="Trouern-Trend A."/>
            <person name="McMahon S.M."/>
            <person name="Schaberg P.G."/>
            <person name="Yang J."/>
            <person name="Wegrzyn J.L."/>
            <person name="Swenson N.G."/>
        </authorList>
    </citation>
    <scope>NUCLEOTIDE SEQUENCE</scope>
    <source>
        <strain evidence="14">91603</strain>
    </source>
</reference>
<evidence type="ECO:0000256" key="11">
    <source>
        <dbReference type="ARBA" id="ARBA00023239"/>
    </source>
</evidence>
<keyword evidence="6" id="KW-0658">Purine biosynthesis</keyword>
<dbReference type="SUPFAM" id="SSF52255">
    <property type="entry name" value="N5-CAIR mutase (phosphoribosylaminoimidazole carboxylase, PurE)"/>
    <property type="match status" value="1"/>
</dbReference>
<comment type="caution">
    <text evidence="14">The sequence shown here is derived from an EMBL/GenBank/DDBJ whole genome shotgun (WGS) entry which is preliminary data.</text>
</comment>
<evidence type="ECO:0000256" key="1">
    <source>
        <dbReference type="ARBA" id="ARBA00001244"/>
    </source>
</evidence>
<dbReference type="Gene3D" id="3.20.20.100">
    <property type="entry name" value="NADP-dependent oxidoreductase domain"/>
    <property type="match status" value="1"/>
</dbReference>
<dbReference type="InterPro" id="IPR033747">
    <property type="entry name" value="PurE_ClassI"/>
</dbReference>
<evidence type="ECO:0000313" key="15">
    <source>
        <dbReference type="Proteomes" id="UP001064489"/>
    </source>
</evidence>
<evidence type="ECO:0000256" key="5">
    <source>
        <dbReference type="ARBA" id="ARBA00022741"/>
    </source>
</evidence>
<dbReference type="Pfam" id="PF02222">
    <property type="entry name" value="ATP-grasp"/>
    <property type="match status" value="1"/>
</dbReference>
<sequence>MAIKVVILDPFENCPAIALSYDHMIGSFDDSAAVQEFAKRCGVLTVEIEHVDVATLEELEQQGVDCHPKASTIRIIQIDDFEGARRAGDLFGYPLMIKSKRLAYDGRGNAVAKSEEELSSAVTALRGFDRGLYVEKWAPFVKELAVIVARGRDNSILCYPVVETIHKENICHIVKSPAVVPWKIGKLATDVAYRAVSSLEGAGVFAVELFLTEDGQILLNEVAPRPHNSGHHTIESCYTSQYEQHLRAVVGLPLGDPSMKTPAAIMYNLLGEDEGDRGFYLAHQLIGRALGIPGATVHWYDKPEMRKQRKMGHITIVGSSMGIVEARLNSMLKEDSSDSQSEVAPRVGIIMGSDSDLPVVKEAARILSLFGVSHEVRIVSAHRTPAMMFSYASSAQERGVQIIIAGMVAALTPLPVIGVPVRASSLDGIDSLLSIVQMPGGVPVATVAINNATNAGLLAVRMLGVADADADADLVASLDMADNKKIQIPRLKLGNQGLEVSKLGFGCMGLTGVYNAPLSEVDGIAILIDAFNKGITFFDTADVYGSHANEVLVGKALKQLPREKVQLATKFGIAGMGPDGMIVKGTPEYVRSCCEGSLKRLDVDYIDLYYQHRVDTSVPIEETIGELKKLVEEGKIKYIGLSEASPETIRRAHAVHPITAVQMEWSLWTRDIEEEIIPVCRELGIGIVPYSPLGRGFFGGKAIVETLSANSFLAAHPRFEGENLEKNKNIYIRIENLAKKHKCTPAQLALAWVLEQGDDVVPIPGTTKIKNLDDNIGSLTVKLMKEEDLKEIADAVPIEEVAGDRTYGNMKKATWTFANTPQKEGNV</sequence>
<accession>A0AAD5J642</accession>
<evidence type="ECO:0000259" key="13">
    <source>
        <dbReference type="PROSITE" id="PS50975"/>
    </source>
</evidence>
<evidence type="ECO:0000256" key="2">
    <source>
        <dbReference type="ARBA" id="ARBA00004747"/>
    </source>
</evidence>
<dbReference type="InterPro" id="IPR050791">
    <property type="entry name" value="Aldo-Keto_reductase"/>
</dbReference>
<dbReference type="EC" id="4.1.1.21" evidence="4"/>
<dbReference type="GO" id="GO:0016491">
    <property type="term" value="F:oxidoreductase activity"/>
    <property type="evidence" value="ECO:0007669"/>
    <property type="project" value="UniProtKB-KW"/>
</dbReference>
<evidence type="ECO:0000256" key="7">
    <source>
        <dbReference type="ARBA" id="ARBA00022793"/>
    </source>
</evidence>